<dbReference type="PANTHER" id="PTHR12526">
    <property type="entry name" value="GLYCOSYLTRANSFERASE"/>
    <property type="match status" value="1"/>
</dbReference>
<dbReference type="OrthoDB" id="3371840at2"/>
<dbReference type="AlphaFoldDB" id="A0A5C1YAK6"/>
<proteinExistence type="predicted"/>
<sequence length="492" mass="51869">MSIPGPSSYRGSRGLVEGHLCAHTAGGFVRCGDYSNAHSVPASVLPAPSPGCCAHVKTGRTARIRPPKGLHSPPGLIHGGRHHLIPTEVSAMTSTPGSESNDRLSVVYSFPHALGAPGIGWTAWNQVVELIAAGHRVHLVVASLARPVPGAAGVRRTLELSGVRIPHRALGRDRALARHDRIAAAVVRSVRPDVVHAWPLAARRTLAAAAGIGAAGLREAPNTHTAHAYRVVAEECARLGVVLPATASHAENARHLAIEQQEWDAATAVLVPSAPVEQSFLDRGHPAERLQRHRYGYRPGTTLPRTVPDDGPLTVLFLGRVEPRKGLHYALEAWRDSTAAGEGRFLIFGDVVPSYGAFLAPLLDQPGVELHPFTREPAAALAAAHALVLPTIEEGSALVSYEAQAAGCIPLVSTAAGAVLEDGVHGLLHAPRDVDALRRQFELLHERPAERRRLAAAAAAHAPELSWAAAGVALVAAYRAALRGVRADAVAR</sequence>
<keyword evidence="2" id="KW-1185">Reference proteome</keyword>
<reference evidence="1 2" key="1">
    <citation type="submission" date="2019-09" db="EMBL/GenBank/DDBJ databases">
        <title>Genome sequencing of strain KACC 19322.</title>
        <authorList>
            <person name="Heo J."/>
            <person name="Kim S.-J."/>
            <person name="Kim J.-S."/>
            <person name="Hong S.-B."/>
            <person name="Kwon S.-W."/>
        </authorList>
    </citation>
    <scope>NUCLEOTIDE SEQUENCE [LARGE SCALE GENOMIC DNA]</scope>
    <source>
        <strain evidence="1 2">KACC 19322</strain>
    </source>
</reference>
<name>A0A5C1YAK6_9MICO</name>
<dbReference type="Pfam" id="PF13692">
    <property type="entry name" value="Glyco_trans_1_4"/>
    <property type="match status" value="1"/>
</dbReference>
<organism evidence="1 2">
    <name type="scientific">Protaetiibacter larvae</name>
    <dbReference type="NCBI Taxonomy" id="2592654"/>
    <lineage>
        <taxon>Bacteria</taxon>
        <taxon>Bacillati</taxon>
        <taxon>Actinomycetota</taxon>
        <taxon>Actinomycetes</taxon>
        <taxon>Micrococcales</taxon>
        <taxon>Microbacteriaceae</taxon>
        <taxon>Protaetiibacter</taxon>
    </lineage>
</organism>
<dbReference type="CDD" id="cd03801">
    <property type="entry name" value="GT4_PimA-like"/>
    <property type="match status" value="1"/>
</dbReference>
<evidence type="ECO:0000313" key="2">
    <source>
        <dbReference type="Proteomes" id="UP000322159"/>
    </source>
</evidence>
<dbReference type="Gene3D" id="3.40.50.2000">
    <property type="entry name" value="Glycogen Phosphorylase B"/>
    <property type="match status" value="2"/>
</dbReference>
<evidence type="ECO:0000313" key="1">
    <source>
        <dbReference type="EMBL" id="QEO10255.1"/>
    </source>
</evidence>
<dbReference type="GO" id="GO:0016757">
    <property type="term" value="F:glycosyltransferase activity"/>
    <property type="evidence" value="ECO:0007669"/>
    <property type="project" value="TreeGrafter"/>
</dbReference>
<accession>A0A5C1YAK6</accession>
<dbReference type="PANTHER" id="PTHR12526:SF636">
    <property type="entry name" value="BLL3647 PROTEIN"/>
    <property type="match status" value="1"/>
</dbReference>
<dbReference type="KEGG" id="lyk:FLP23_09700"/>
<dbReference type="Proteomes" id="UP000322159">
    <property type="component" value="Chromosome"/>
</dbReference>
<keyword evidence="1" id="KW-0808">Transferase</keyword>
<dbReference type="EMBL" id="CP043504">
    <property type="protein sequence ID" value="QEO10255.1"/>
    <property type="molecule type" value="Genomic_DNA"/>
</dbReference>
<dbReference type="SUPFAM" id="SSF53756">
    <property type="entry name" value="UDP-Glycosyltransferase/glycogen phosphorylase"/>
    <property type="match status" value="1"/>
</dbReference>
<protein>
    <submittedName>
        <fullName evidence="1">Glycosyltransferase family 4 protein</fullName>
    </submittedName>
</protein>
<gene>
    <name evidence="1" type="ORF">FLP23_09700</name>
</gene>